<evidence type="ECO:0000313" key="2">
    <source>
        <dbReference type="Proteomes" id="UP000184275"/>
    </source>
</evidence>
<evidence type="ECO:0000313" key="1">
    <source>
        <dbReference type="EMBL" id="SHK75659.1"/>
    </source>
</evidence>
<protein>
    <submittedName>
        <fullName evidence="1">Uncharacterized protein</fullName>
    </submittedName>
</protein>
<reference evidence="2" key="1">
    <citation type="submission" date="2016-11" db="EMBL/GenBank/DDBJ databases">
        <authorList>
            <person name="Varghese N."/>
            <person name="Submissions S."/>
        </authorList>
    </citation>
    <scope>NUCLEOTIDE SEQUENCE [LARGE SCALE GENOMIC DNA]</scope>
    <source>
        <strain evidence="2">UWOS</strain>
    </source>
</reference>
<sequence>MQKSICARKSYSKNFLGGEFFILLEMEKVVAIIRDCAPALVDNLPVFQELMTFFGKEALIAPGLRDLRDFLESGRRFQVVKISETSLMKCAYALVDNFPECLAARGMLRYYRVPGAMFWQDVEKAENIIANSLTMDVYGWNPDAFTGFEKSGSDKFELTAILSV</sequence>
<keyword evidence="2" id="KW-1185">Reference proteome</keyword>
<dbReference type="EMBL" id="FRAW01000016">
    <property type="protein sequence ID" value="SHK75659.1"/>
    <property type="molecule type" value="Genomic_DNA"/>
</dbReference>
<dbReference type="AlphaFoldDB" id="A0A1M6V2E2"/>
<dbReference type="Proteomes" id="UP000184275">
    <property type="component" value="Unassembled WGS sequence"/>
</dbReference>
<proteinExistence type="predicted"/>
<name>A0A1M6V2E2_9BACT</name>
<gene>
    <name evidence="1" type="ORF">SAMN05720469_11650</name>
</gene>
<organism evidence="1 2">
    <name type="scientific">Fibrobacter intestinalis</name>
    <dbReference type="NCBI Taxonomy" id="28122"/>
    <lineage>
        <taxon>Bacteria</taxon>
        <taxon>Pseudomonadati</taxon>
        <taxon>Fibrobacterota</taxon>
        <taxon>Fibrobacteria</taxon>
        <taxon>Fibrobacterales</taxon>
        <taxon>Fibrobacteraceae</taxon>
        <taxon>Fibrobacter</taxon>
    </lineage>
</organism>
<accession>A0A1M6V2E2</accession>